<sequence>MSTRELRRSRWGVLVVAGAVSCAVAVAQAPPADAQPAGAGARAESGPPAGPTGPGVPVLEPVVPPEQAGALIGGAVRELDSRLPFRVPQPDPADSCAVVGAFGGRVQHVSALPLLPELLFLRPGYEFGLSVNLTIDCEGFKAGTPLSELAGDVRLTCPQLTARYTVVVSDGTGRIVKGDTQPPTPQVCRLTPHGSADFDIAATRAHQAGADLAILTATMTALIPAALNQILQDEPGVFAPQARG</sequence>
<feature type="compositionally biased region" description="Low complexity" evidence="1">
    <location>
        <begin position="33"/>
        <end position="47"/>
    </location>
</feature>
<name>A0AA90H5G4_9ACTN</name>
<feature type="chain" id="PRO_5041673557" description="Cholesterol esterase" evidence="2">
    <location>
        <begin position="35"/>
        <end position="244"/>
    </location>
</feature>
<evidence type="ECO:0000256" key="1">
    <source>
        <dbReference type="SAM" id="MobiDB-lite"/>
    </source>
</evidence>
<reference evidence="3" key="1">
    <citation type="submission" date="2023-05" db="EMBL/GenBank/DDBJ databases">
        <title>Streptantibioticus silvisoli sp. nov., acidotolerant actinomycetes 1 from pine litter.</title>
        <authorList>
            <person name="Swiecimska M."/>
            <person name="Golinska P."/>
            <person name="Sangal V."/>
            <person name="Wachnowicz B."/>
            <person name="Goodfellow M."/>
        </authorList>
    </citation>
    <scope>NUCLEOTIDE SEQUENCE</scope>
    <source>
        <strain evidence="3">SL13</strain>
    </source>
</reference>
<protein>
    <recommendedName>
        <fullName evidence="4">Cholesterol esterase</fullName>
    </recommendedName>
</protein>
<comment type="caution">
    <text evidence="3">The sequence shown here is derived from an EMBL/GenBank/DDBJ whole genome shotgun (WGS) entry which is preliminary data.</text>
</comment>
<dbReference type="AlphaFoldDB" id="A0AA90H5G4"/>
<feature type="signal peptide" evidence="2">
    <location>
        <begin position="1"/>
        <end position="34"/>
    </location>
</feature>
<accession>A0AA90H5G4</accession>
<organism evidence="3">
    <name type="scientific">Streptantibioticus silvisoli</name>
    <dbReference type="NCBI Taxonomy" id="2705255"/>
    <lineage>
        <taxon>Bacteria</taxon>
        <taxon>Bacillati</taxon>
        <taxon>Actinomycetota</taxon>
        <taxon>Actinomycetes</taxon>
        <taxon>Kitasatosporales</taxon>
        <taxon>Streptomycetaceae</taxon>
        <taxon>Streptantibioticus</taxon>
    </lineage>
</organism>
<evidence type="ECO:0008006" key="4">
    <source>
        <dbReference type="Google" id="ProtNLM"/>
    </source>
</evidence>
<dbReference type="PROSITE" id="PS51257">
    <property type="entry name" value="PROKAR_LIPOPROTEIN"/>
    <property type="match status" value="1"/>
</dbReference>
<dbReference type="RefSeq" id="WP_271312698.1">
    <property type="nucleotide sequence ID" value="NZ_JABXJJ020000019.1"/>
</dbReference>
<keyword evidence="2" id="KW-0732">Signal</keyword>
<evidence type="ECO:0000256" key="2">
    <source>
        <dbReference type="SAM" id="SignalP"/>
    </source>
</evidence>
<dbReference type="EMBL" id="JABXJJ020000019">
    <property type="protein sequence ID" value="MDI5970999.1"/>
    <property type="molecule type" value="Genomic_DNA"/>
</dbReference>
<evidence type="ECO:0000313" key="3">
    <source>
        <dbReference type="EMBL" id="MDI5970999.1"/>
    </source>
</evidence>
<proteinExistence type="predicted"/>
<gene>
    <name evidence="3" type="ORF">POF50_016895</name>
</gene>
<feature type="region of interest" description="Disordered" evidence="1">
    <location>
        <begin position="33"/>
        <end position="57"/>
    </location>
</feature>